<name>A0A4Y1WVR9_9BACT</name>
<keyword evidence="2" id="KW-1185">Reference proteome</keyword>
<sequence length="207" mass="23792">MRAYSPSEIENLNIPELPLDGEWEAAFGRPSRFERWFIDGESASGKSTFVMLLGKKLCDYGRVDYVSLEEGANLSFKKRIKRLGMKDVAGKFKVVTGLTVADLVARLERPKSANFVIIDSVQYLDVRSFDRLKKELFDRFPRKSFILVSQVYKGRPKGKMADDIRFDCGVKIHTKGYRAYCQGRYTDDAEAYFTIWEEGAAKYYLTE</sequence>
<dbReference type="KEGG" id="acou:A5CBH24_18470"/>
<dbReference type="InterPro" id="IPR027417">
    <property type="entry name" value="P-loop_NTPase"/>
</dbReference>
<proteinExistence type="predicted"/>
<organism evidence="1 2">
    <name type="scientific">Alistipes communis</name>
    <dbReference type="NCBI Taxonomy" id="2585118"/>
    <lineage>
        <taxon>Bacteria</taxon>
        <taxon>Pseudomonadati</taxon>
        <taxon>Bacteroidota</taxon>
        <taxon>Bacteroidia</taxon>
        <taxon>Bacteroidales</taxon>
        <taxon>Rikenellaceae</taxon>
        <taxon>Alistipes</taxon>
    </lineage>
</organism>
<evidence type="ECO:0000313" key="1">
    <source>
        <dbReference type="EMBL" id="BBL04534.1"/>
    </source>
</evidence>
<accession>A0A4Y1WVR9</accession>
<dbReference type="RefSeq" id="WP_141412957.1">
    <property type="nucleotide sequence ID" value="NZ_AP019735.1"/>
</dbReference>
<dbReference type="OrthoDB" id="796468at2"/>
<reference evidence="2" key="1">
    <citation type="submission" date="2019-06" db="EMBL/GenBank/DDBJ databases">
        <title>Alistipes onderdonkii subsp. vulgaris subsp. nov., Alistipes dispar sp. nov. and Alistipes communis sp. nov., isolated from human faeces, and creation of Alistipes onderdonkii subsp. onderdonkii subsp. nov.</title>
        <authorList>
            <person name="Sakamoto M."/>
            <person name="Ikeyama N."/>
            <person name="Ogata Y."/>
            <person name="Suda W."/>
            <person name="Iino T."/>
            <person name="Hattori M."/>
            <person name="Ohkuma M."/>
        </authorList>
    </citation>
    <scope>NUCLEOTIDE SEQUENCE [LARGE SCALE GENOMIC DNA]</scope>
    <source>
        <strain evidence="2">5CBH24</strain>
    </source>
</reference>
<dbReference type="GeneID" id="78342567"/>
<evidence type="ECO:0008006" key="3">
    <source>
        <dbReference type="Google" id="ProtNLM"/>
    </source>
</evidence>
<dbReference type="Proteomes" id="UP000318946">
    <property type="component" value="Chromosome"/>
</dbReference>
<dbReference type="Gene3D" id="3.40.50.300">
    <property type="entry name" value="P-loop containing nucleotide triphosphate hydrolases"/>
    <property type="match status" value="1"/>
</dbReference>
<dbReference type="EMBL" id="AP019735">
    <property type="protein sequence ID" value="BBL04534.1"/>
    <property type="molecule type" value="Genomic_DNA"/>
</dbReference>
<gene>
    <name evidence="1" type="ORF">A5CBH24_18470</name>
</gene>
<dbReference type="SUPFAM" id="SSF52540">
    <property type="entry name" value="P-loop containing nucleoside triphosphate hydrolases"/>
    <property type="match status" value="1"/>
</dbReference>
<dbReference type="AlphaFoldDB" id="A0A4Y1WVR9"/>
<protein>
    <recommendedName>
        <fullName evidence="3">AAA+ ATPase domain-containing protein</fullName>
    </recommendedName>
</protein>
<evidence type="ECO:0000313" key="2">
    <source>
        <dbReference type="Proteomes" id="UP000318946"/>
    </source>
</evidence>